<keyword evidence="19" id="KW-1185">Reference proteome</keyword>
<comment type="similarity">
    <text evidence="4 14 17">Belongs to the phosphoglycerate kinase family.</text>
</comment>
<dbReference type="FunFam" id="3.40.50.1260:FF:000002">
    <property type="entry name" value="Phosphoglycerate kinase"/>
    <property type="match status" value="1"/>
</dbReference>
<dbReference type="GO" id="GO:0004618">
    <property type="term" value="F:phosphoglycerate kinase activity"/>
    <property type="evidence" value="ECO:0007669"/>
    <property type="project" value="UniProtKB-UniRule"/>
</dbReference>
<organism evidence="18 19">
    <name type="scientific">Dickeya fangzhongdai</name>
    <dbReference type="NCBI Taxonomy" id="1778540"/>
    <lineage>
        <taxon>Bacteria</taxon>
        <taxon>Pseudomonadati</taxon>
        <taxon>Pseudomonadota</taxon>
        <taxon>Gammaproteobacteria</taxon>
        <taxon>Enterobacterales</taxon>
        <taxon>Pectobacteriaceae</taxon>
        <taxon>Dickeya</taxon>
    </lineage>
</organism>
<dbReference type="GO" id="GO:0006094">
    <property type="term" value="P:gluconeogenesis"/>
    <property type="evidence" value="ECO:0007669"/>
    <property type="project" value="TreeGrafter"/>
</dbReference>
<dbReference type="EMBL" id="CP025003">
    <property type="protein sequence ID" value="ATZ95939.1"/>
    <property type="molecule type" value="Genomic_DNA"/>
</dbReference>
<dbReference type="KEGG" id="dfn:CVE23_19365"/>
<dbReference type="InterPro" id="IPR036043">
    <property type="entry name" value="Phosphoglycerate_kinase_sf"/>
</dbReference>
<dbReference type="RefSeq" id="WP_038920293.1">
    <property type="nucleotide sequence ID" value="NZ_BMJF01000005.1"/>
</dbReference>
<feature type="binding site" evidence="14 15">
    <location>
        <begin position="21"/>
        <end position="23"/>
    </location>
    <ligand>
        <name>substrate</name>
    </ligand>
</feature>
<comment type="pathway">
    <text evidence="3 14">Carbohydrate degradation; glycolysis; pyruvate from D-glyceraldehyde 3-phosphate: step 2/5.</text>
</comment>
<comment type="catalytic activity">
    <reaction evidence="1 14 17">
        <text>(2R)-3-phosphoglycerate + ATP = (2R)-3-phospho-glyceroyl phosphate + ADP</text>
        <dbReference type="Rhea" id="RHEA:14801"/>
        <dbReference type="ChEBI" id="CHEBI:30616"/>
        <dbReference type="ChEBI" id="CHEBI:57604"/>
        <dbReference type="ChEBI" id="CHEBI:58272"/>
        <dbReference type="ChEBI" id="CHEBI:456216"/>
        <dbReference type="EC" id="2.7.2.3"/>
    </reaction>
</comment>
<dbReference type="GO" id="GO:0043531">
    <property type="term" value="F:ADP binding"/>
    <property type="evidence" value="ECO:0007669"/>
    <property type="project" value="TreeGrafter"/>
</dbReference>
<keyword evidence="10 14" id="KW-0547">Nucleotide-binding</keyword>
<evidence type="ECO:0000256" key="12">
    <source>
        <dbReference type="ARBA" id="ARBA00022840"/>
    </source>
</evidence>
<evidence type="ECO:0000256" key="14">
    <source>
        <dbReference type="HAMAP-Rule" id="MF_00145"/>
    </source>
</evidence>
<evidence type="ECO:0000256" key="4">
    <source>
        <dbReference type="ARBA" id="ARBA00008982"/>
    </source>
</evidence>
<evidence type="ECO:0000313" key="18">
    <source>
        <dbReference type="EMBL" id="ATZ95939.1"/>
    </source>
</evidence>
<evidence type="ECO:0000256" key="9">
    <source>
        <dbReference type="ARBA" id="ARBA00022679"/>
    </source>
</evidence>
<dbReference type="Proteomes" id="UP000231901">
    <property type="component" value="Chromosome"/>
</dbReference>
<feature type="binding site" evidence="14 15">
    <location>
        <begin position="59"/>
        <end position="62"/>
    </location>
    <ligand>
        <name>substrate</name>
    </ligand>
</feature>
<dbReference type="InterPro" id="IPR015824">
    <property type="entry name" value="Phosphoglycerate_kinase_N"/>
</dbReference>
<dbReference type="EC" id="2.7.2.3" evidence="6 14"/>
<protein>
    <recommendedName>
        <fullName evidence="7 14">Phosphoglycerate kinase</fullName>
        <ecNumber evidence="6 14">2.7.2.3</ecNumber>
    </recommendedName>
</protein>
<feature type="binding site" evidence="15">
    <location>
        <position position="113"/>
    </location>
    <ligand>
        <name>(2R)-3-phosphoglycerate</name>
        <dbReference type="ChEBI" id="CHEBI:58272"/>
    </ligand>
</feature>
<evidence type="ECO:0000313" key="19">
    <source>
        <dbReference type="Proteomes" id="UP000231901"/>
    </source>
</evidence>
<evidence type="ECO:0000256" key="10">
    <source>
        <dbReference type="ARBA" id="ARBA00022741"/>
    </source>
</evidence>
<dbReference type="PANTHER" id="PTHR11406">
    <property type="entry name" value="PHOSPHOGLYCERATE KINASE"/>
    <property type="match status" value="1"/>
</dbReference>
<dbReference type="InterPro" id="IPR015911">
    <property type="entry name" value="Phosphoglycerate_kinase_CS"/>
</dbReference>
<dbReference type="GO" id="GO:0006096">
    <property type="term" value="P:glycolytic process"/>
    <property type="evidence" value="ECO:0007669"/>
    <property type="project" value="UniProtKB-UniRule"/>
</dbReference>
<accession>A0A2K8QQZ3</accession>
<feature type="binding site" evidence="14">
    <location>
        <position position="36"/>
    </location>
    <ligand>
        <name>substrate</name>
    </ligand>
</feature>
<proteinExistence type="inferred from homology"/>
<dbReference type="Gene3D" id="3.40.50.1260">
    <property type="entry name" value="Phosphoglycerate kinase, N-terminal domain"/>
    <property type="match status" value="2"/>
</dbReference>
<evidence type="ECO:0000256" key="2">
    <source>
        <dbReference type="ARBA" id="ARBA00004496"/>
    </source>
</evidence>
<dbReference type="GeneID" id="66566476"/>
<feature type="binding site" evidence="14">
    <location>
        <position position="113"/>
    </location>
    <ligand>
        <name>substrate</name>
    </ligand>
</feature>
<dbReference type="SUPFAM" id="SSF53748">
    <property type="entry name" value="Phosphoglycerate kinase"/>
    <property type="match status" value="1"/>
</dbReference>
<dbReference type="PIRSF" id="PIRSF000724">
    <property type="entry name" value="Pgk"/>
    <property type="match status" value="1"/>
</dbReference>
<comment type="subcellular location">
    <subcellularLocation>
        <location evidence="2 14">Cytoplasm</location>
    </subcellularLocation>
</comment>
<evidence type="ECO:0000256" key="6">
    <source>
        <dbReference type="ARBA" id="ARBA00013061"/>
    </source>
</evidence>
<keyword evidence="13 14" id="KW-0324">Glycolysis</keyword>
<dbReference type="PANTHER" id="PTHR11406:SF23">
    <property type="entry name" value="PHOSPHOGLYCERATE KINASE 1, CHLOROPLASTIC-RELATED"/>
    <property type="match status" value="1"/>
</dbReference>
<evidence type="ECO:0000256" key="8">
    <source>
        <dbReference type="ARBA" id="ARBA00022490"/>
    </source>
</evidence>
<keyword evidence="8 14" id="KW-0963">Cytoplasm</keyword>
<dbReference type="UniPathway" id="UPA00109">
    <property type="reaction ID" value="UER00185"/>
</dbReference>
<evidence type="ECO:0000256" key="16">
    <source>
        <dbReference type="PIRSR" id="PIRSR000724-2"/>
    </source>
</evidence>
<evidence type="ECO:0000256" key="7">
    <source>
        <dbReference type="ARBA" id="ARBA00016471"/>
    </source>
</evidence>
<name>A0A2K8QQZ3_9GAMM</name>
<comment type="subunit">
    <text evidence="5 14">Monomer.</text>
</comment>
<gene>
    <name evidence="14" type="primary">pgk</name>
    <name evidence="18" type="ORF">CVE23_19365</name>
</gene>
<evidence type="ECO:0000256" key="11">
    <source>
        <dbReference type="ARBA" id="ARBA00022777"/>
    </source>
</evidence>
<dbReference type="PRINTS" id="PR00477">
    <property type="entry name" value="PHGLYCKINASE"/>
</dbReference>
<dbReference type="HAMAP" id="MF_00145">
    <property type="entry name" value="Phosphoglyc_kinase"/>
    <property type="match status" value="1"/>
</dbReference>
<reference evidence="19" key="1">
    <citation type="journal article" date="2018" name="Genome Announc.">
        <title>Complete genome sequence of a Dickeya fangzhongdai type strain causing bleeding canker of pear tree trunks.</title>
        <authorList>
            <person name="Zhao Y."/>
            <person name="Tian Y."/>
            <person name="Li X."/>
            <person name="Hu B."/>
        </authorList>
    </citation>
    <scope>NUCLEOTIDE SEQUENCE [LARGE SCALE GENOMIC DNA]</scope>
    <source>
        <strain evidence="19">DSM 101947</strain>
    </source>
</reference>
<keyword evidence="11 14" id="KW-0418">Kinase</keyword>
<feature type="binding site" evidence="14">
    <location>
        <position position="146"/>
    </location>
    <ligand>
        <name>substrate</name>
    </ligand>
</feature>
<evidence type="ECO:0000256" key="1">
    <source>
        <dbReference type="ARBA" id="ARBA00000642"/>
    </source>
</evidence>
<feature type="binding site" evidence="14 16">
    <location>
        <position position="314"/>
    </location>
    <ligand>
        <name>ATP</name>
        <dbReference type="ChEBI" id="CHEBI:30616"/>
    </ligand>
</feature>
<dbReference type="GO" id="GO:0005829">
    <property type="term" value="C:cytosol"/>
    <property type="evidence" value="ECO:0007669"/>
    <property type="project" value="TreeGrafter"/>
</dbReference>
<dbReference type="GO" id="GO:0005524">
    <property type="term" value="F:ATP binding"/>
    <property type="evidence" value="ECO:0007669"/>
    <property type="project" value="UniProtKB-KW"/>
</dbReference>
<dbReference type="FunFam" id="3.40.50.1260:FF:000001">
    <property type="entry name" value="Phosphoglycerate kinase"/>
    <property type="match status" value="1"/>
</dbReference>
<comment type="caution">
    <text evidence="14">Lacks conserved residue(s) required for the propagation of feature annotation.</text>
</comment>
<dbReference type="AlphaFoldDB" id="A0A2K8QQZ3"/>
<dbReference type="InterPro" id="IPR001576">
    <property type="entry name" value="Phosphoglycerate_kinase"/>
</dbReference>
<keyword evidence="9 14" id="KW-0808">Transferase</keyword>
<dbReference type="OrthoDB" id="9808460at2"/>
<feature type="binding site" evidence="14 16">
    <location>
        <position position="197"/>
    </location>
    <ligand>
        <name>ATP</name>
        <dbReference type="ChEBI" id="CHEBI:30616"/>
    </ligand>
</feature>
<feature type="binding site" evidence="15">
    <location>
        <position position="146"/>
    </location>
    <ligand>
        <name>(2R)-3-phosphoglycerate</name>
        <dbReference type="ChEBI" id="CHEBI:58272"/>
    </ligand>
</feature>
<dbReference type="PROSITE" id="PS00111">
    <property type="entry name" value="PGLYCERATE_KINASE"/>
    <property type="match status" value="1"/>
</dbReference>
<feature type="binding site" evidence="15">
    <location>
        <position position="36"/>
    </location>
    <ligand>
        <name>(2R)-3-phosphoglycerate</name>
        <dbReference type="ChEBI" id="CHEBI:58272"/>
    </ligand>
</feature>
<evidence type="ECO:0000256" key="15">
    <source>
        <dbReference type="PIRSR" id="PIRSR000724-1"/>
    </source>
</evidence>
<feature type="binding site" evidence="14 16">
    <location>
        <begin position="340"/>
        <end position="343"/>
    </location>
    <ligand>
        <name>ATP</name>
        <dbReference type="ChEBI" id="CHEBI:30616"/>
    </ligand>
</feature>
<evidence type="ECO:0000256" key="17">
    <source>
        <dbReference type="RuleBase" id="RU000532"/>
    </source>
</evidence>
<sequence length="387" mass="41148">MAVIKMTDLDLAGKRVLIRADLNVPVKDGKVTSDARIRASLPTIEIALKQGARVMVTSHLGRPTEGEYNEEFSLLPVVNYLKDRLSSPVRLAKDYLDGVDVAEGELVVLENVRFNKGEKKDDEVLSKKYAALCDVFVMDAFGTAHRAQASTHGVGKFAPIACAGPLLSDELEALGKALGNPARPMVAIVGGSKVSTKLTVLDSLSKIADQLIVGGGIANTFVAAQGHNVGKSLYEAELIPEAKKLLETCDIPVPSDVRVATEFSETATATLKSVAAIKDDEQILDLGDVSAERLAEILKNAKTILWNGPVGVFEFPNFRKGTEIIANAIANSDAFSIAGGGDTLAAIDLFGIADKISYISTGGGAFLEFVEGKKLPAVVMLEERARQ</sequence>
<keyword evidence="12 14" id="KW-0067">ATP-binding</keyword>
<evidence type="ECO:0000256" key="3">
    <source>
        <dbReference type="ARBA" id="ARBA00004838"/>
    </source>
</evidence>
<dbReference type="Pfam" id="PF00162">
    <property type="entry name" value="PGK"/>
    <property type="match status" value="1"/>
</dbReference>
<evidence type="ECO:0000256" key="13">
    <source>
        <dbReference type="ARBA" id="ARBA00023152"/>
    </source>
</evidence>
<evidence type="ECO:0000256" key="5">
    <source>
        <dbReference type="ARBA" id="ARBA00011245"/>
    </source>
</evidence>